<name>A0A9P6ES79_9AGAR</name>
<gene>
    <name evidence="2" type="ORF">CPB83DRAFT_902031</name>
</gene>
<reference evidence="2" key="1">
    <citation type="submission" date="2020-11" db="EMBL/GenBank/DDBJ databases">
        <authorList>
            <consortium name="DOE Joint Genome Institute"/>
            <person name="Ahrendt S."/>
            <person name="Riley R."/>
            <person name="Andreopoulos W."/>
            <person name="Labutti K."/>
            <person name="Pangilinan J."/>
            <person name="Ruiz-Duenas F.J."/>
            <person name="Barrasa J.M."/>
            <person name="Sanchez-Garcia M."/>
            <person name="Camarero S."/>
            <person name="Miyauchi S."/>
            <person name="Serrano A."/>
            <person name="Linde D."/>
            <person name="Babiker R."/>
            <person name="Drula E."/>
            <person name="Ayuso-Fernandez I."/>
            <person name="Pacheco R."/>
            <person name="Padilla G."/>
            <person name="Ferreira P."/>
            <person name="Barriuso J."/>
            <person name="Kellner H."/>
            <person name="Castanera R."/>
            <person name="Alfaro M."/>
            <person name="Ramirez L."/>
            <person name="Pisabarro A.G."/>
            <person name="Kuo A."/>
            <person name="Tritt A."/>
            <person name="Lipzen A."/>
            <person name="He G."/>
            <person name="Yan M."/>
            <person name="Ng V."/>
            <person name="Cullen D."/>
            <person name="Martin F."/>
            <person name="Rosso M.-N."/>
            <person name="Henrissat B."/>
            <person name="Hibbett D."/>
            <person name="Martinez A.T."/>
            <person name="Grigoriev I.V."/>
        </authorList>
    </citation>
    <scope>NUCLEOTIDE SEQUENCE</scope>
    <source>
        <strain evidence="2">CBS 506.95</strain>
    </source>
</reference>
<feature type="compositionally biased region" description="Basic and acidic residues" evidence="1">
    <location>
        <begin position="75"/>
        <end position="87"/>
    </location>
</feature>
<sequence>MSSSGGSVSSPETRGTKEVFRRLVRTMSGRSISSNEAASSVAVGQAGSSLTESSPMLQRSESSTSLNSQSKDKRRSSIGDKLKKLAKDIPLGNLKKTTNKGVPASPKVTSSNLSPETSGGAVPSGHAKMLSMVAETTETDELSSAGPSDASPNPANDNPSPGTLARRLQDLIDALPFPDYNNQPIKNPKPPAKDKKGRPIVPPGASPIKDSKLIELLQSATFMNGGKAGQPRKSIWDVLEQIGVPPHGFPETDEERGPDDDGNTHDEPEPDAPDIFTDNSSIMVYSPLIPGLDDHVELAELIPVGVEEEFIDELSSKTTTAWTSIWPLSIISGSKPAEAQALSSNVDSSFHSQLSGDVVYSPAITTIDELGRRVRVKTVRAWVPSTTKLSFQAMWWGYRLWLPPPVLAILSDKTIEATKRAAMITTALTWFFNHLPIDALPLPVRPAALLMQRIVPYLGYIGTFISWSWSTIKSYDIGYGVTLTATWLLPIALIPGTWFERDIPTSSPQSPFTNLPDSQAPAPPTPPDSPPTPLPSSPAPTTPSQPPTAPTSPAPTSPPTTPTPTQPSAGTPTEPPTLPPAPSTPATELPPISSPDTPPTQDHPPPTPSDPSSAPVPHGTSGAHDAFKPRNPSSPLSSSKSLAQKLFFYGTPTRIASIPVPSEPVEPQPVPPTPSSVAFHTPGSPPPVIVGSPLGQELLHGPVLGTVPLPEEEEEVPVPVVEAPESNETKPALKTFFGRFGF</sequence>
<feature type="compositionally biased region" description="Pro residues" evidence="1">
    <location>
        <begin position="521"/>
        <end position="565"/>
    </location>
</feature>
<feature type="compositionally biased region" description="Polar residues" evidence="1">
    <location>
        <begin position="107"/>
        <end position="117"/>
    </location>
</feature>
<feature type="compositionally biased region" description="Pro residues" evidence="1">
    <location>
        <begin position="573"/>
        <end position="583"/>
    </location>
</feature>
<keyword evidence="3" id="KW-1185">Reference proteome</keyword>
<feature type="compositionally biased region" description="Low complexity" evidence="1">
    <location>
        <begin position="147"/>
        <end position="161"/>
    </location>
</feature>
<feature type="compositionally biased region" description="Polar residues" evidence="1">
    <location>
        <begin position="50"/>
        <end position="69"/>
    </location>
</feature>
<evidence type="ECO:0000256" key="1">
    <source>
        <dbReference type="SAM" id="MobiDB-lite"/>
    </source>
</evidence>
<accession>A0A9P6ES79</accession>
<feature type="compositionally biased region" description="Low complexity" evidence="1">
    <location>
        <begin position="1"/>
        <end position="10"/>
    </location>
</feature>
<dbReference type="EMBL" id="MU157825">
    <property type="protein sequence ID" value="KAF9535148.1"/>
    <property type="molecule type" value="Genomic_DNA"/>
</dbReference>
<feature type="compositionally biased region" description="Pro residues" evidence="1">
    <location>
        <begin position="661"/>
        <end position="674"/>
    </location>
</feature>
<proteinExistence type="predicted"/>
<dbReference type="AlphaFoldDB" id="A0A9P6ES79"/>
<comment type="caution">
    <text evidence="2">The sequence shown here is derived from an EMBL/GenBank/DDBJ whole genome shotgun (WGS) entry which is preliminary data.</text>
</comment>
<organism evidence="2 3">
    <name type="scientific">Crepidotus variabilis</name>
    <dbReference type="NCBI Taxonomy" id="179855"/>
    <lineage>
        <taxon>Eukaryota</taxon>
        <taxon>Fungi</taxon>
        <taxon>Dikarya</taxon>
        <taxon>Basidiomycota</taxon>
        <taxon>Agaricomycotina</taxon>
        <taxon>Agaricomycetes</taxon>
        <taxon>Agaricomycetidae</taxon>
        <taxon>Agaricales</taxon>
        <taxon>Agaricineae</taxon>
        <taxon>Crepidotaceae</taxon>
        <taxon>Crepidotus</taxon>
    </lineage>
</organism>
<evidence type="ECO:0000313" key="3">
    <source>
        <dbReference type="Proteomes" id="UP000807306"/>
    </source>
</evidence>
<dbReference type="OrthoDB" id="3247214at2759"/>
<feature type="region of interest" description="Disordered" evidence="1">
    <location>
        <begin position="1"/>
        <end position="208"/>
    </location>
</feature>
<feature type="region of interest" description="Disordered" evidence="1">
    <location>
        <begin position="659"/>
        <end position="686"/>
    </location>
</feature>
<feature type="region of interest" description="Disordered" evidence="1">
    <location>
        <begin position="504"/>
        <end position="639"/>
    </location>
</feature>
<protein>
    <submittedName>
        <fullName evidence="2">Uncharacterized protein</fullName>
    </submittedName>
</protein>
<dbReference type="Proteomes" id="UP000807306">
    <property type="component" value="Unassembled WGS sequence"/>
</dbReference>
<feature type="region of interest" description="Disordered" evidence="1">
    <location>
        <begin position="243"/>
        <end position="277"/>
    </location>
</feature>
<evidence type="ECO:0000313" key="2">
    <source>
        <dbReference type="EMBL" id="KAF9535148.1"/>
    </source>
</evidence>
<feature type="compositionally biased region" description="Pro residues" evidence="1">
    <location>
        <begin position="592"/>
        <end position="609"/>
    </location>
</feature>
<feature type="compositionally biased region" description="Acidic residues" evidence="1">
    <location>
        <begin position="251"/>
        <end position="261"/>
    </location>
</feature>
<feature type="compositionally biased region" description="Polar residues" evidence="1">
    <location>
        <begin position="504"/>
        <end position="515"/>
    </location>
</feature>
<feature type="compositionally biased region" description="Low complexity" evidence="1">
    <location>
        <begin position="37"/>
        <end position="49"/>
    </location>
</feature>